<dbReference type="EMBL" id="CP001848">
    <property type="protein sequence ID" value="ADB15321.1"/>
    <property type="molecule type" value="Genomic_DNA"/>
</dbReference>
<dbReference type="SUPFAM" id="SSF50978">
    <property type="entry name" value="WD40 repeat-like"/>
    <property type="match status" value="1"/>
</dbReference>
<dbReference type="Gene3D" id="2.130.10.10">
    <property type="entry name" value="YVTN repeat-like/Quinoprotein amine dehydrogenase"/>
    <property type="match status" value="1"/>
</dbReference>
<gene>
    <name evidence="4" type="ordered locus">Psta_0635</name>
</gene>
<evidence type="ECO:0000256" key="3">
    <source>
        <dbReference type="PROSITE-ProRule" id="PRU00221"/>
    </source>
</evidence>
<dbReference type="PANTHER" id="PTHR19879">
    <property type="entry name" value="TRANSCRIPTION INITIATION FACTOR TFIID"/>
    <property type="match status" value="1"/>
</dbReference>
<dbReference type="Pfam" id="PF00400">
    <property type="entry name" value="WD40"/>
    <property type="match status" value="2"/>
</dbReference>
<evidence type="ECO:0000256" key="2">
    <source>
        <dbReference type="ARBA" id="ARBA00022737"/>
    </source>
</evidence>
<protein>
    <submittedName>
        <fullName evidence="4">WD-40 repeat protein</fullName>
    </submittedName>
</protein>
<keyword evidence="1 3" id="KW-0853">WD repeat</keyword>
<dbReference type="Proteomes" id="UP000001887">
    <property type="component" value="Chromosome"/>
</dbReference>
<evidence type="ECO:0000313" key="4">
    <source>
        <dbReference type="EMBL" id="ADB15321.1"/>
    </source>
</evidence>
<evidence type="ECO:0000256" key="1">
    <source>
        <dbReference type="ARBA" id="ARBA00022574"/>
    </source>
</evidence>
<name>D2R4H3_PIRSD</name>
<dbReference type="PROSITE" id="PS50082">
    <property type="entry name" value="WD_REPEATS_2"/>
    <property type="match status" value="1"/>
</dbReference>
<keyword evidence="2" id="KW-0677">Repeat</keyword>
<organism evidence="4 5">
    <name type="scientific">Pirellula staleyi (strain ATCC 27377 / DSM 6068 / ICPB 4128)</name>
    <name type="common">Pirella staleyi</name>
    <dbReference type="NCBI Taxonomy" id="530564"/>
    <lineage>
        <taxon>Bacteria</taxon>
        <taxon>Pseudomonadati</taxon>
        <taxon>Planctomycetota</taxon>
        <taxon>Planctomycetia</taxon>
        <taxon>Pirellulales</taxon>
        <taxon>Pirellulaceae</taxon>
        <taxon>Pirellula</taxon>
    </lineage>
</organism>
<sequence length="335" mass="36098">MANHPDHLKMLKEAGHPGIFLSLTRVPNSSRLFVGNSDGKVYDVDPLVEGGKVEFKPLEGHTSYVTGVALAGETLVSGSYDCSLIWRNITTGEIVRKIENAHGKWIRQVKASPDGKWIASVGDDMVVRLWDAATGEKKHELRGHDERTPNHFPSMLYACAFSADSTRLASADRIGRVNVWDVSGGAKLATVDAPGLYTWDPKQRIHSIGGARSVAFSPDGKTIVVGGIGHIGNIDHLDGPARVEAFDWEKGEKLHEFVGEAKGLIETLHFAPDNQWLIGAGGDNGGLIYCLDLASKKVIKGEKAPMHIHAGALSEAGDKLFLCGHGRIAVFSLEG</sequence>
<dbReference type="InterPro" id="IPR036322">
    <property type="entry name" value="WD40_repeat_dom_sf"/>
</dbReference>
<evidence type="ECO:0000313" key="5">
    <source>
        <dbReference type="Proteomes" id="UP000001887"/>
    </source>
</evidence>
<dbReference type="STRING" id="530564.Psta_0635"/>
<dbReference type="PROSITE" id="PS50294">
    <property type="entry name" value="WD_REPEATS_REGION"/>
    <property type="match status" value="1"/>
</dbReference>
<dbReference type="KEGG" id="psl:Psta_0635"/>
<keyword evidence="5" id="KW-1185">Reference proteome</keyword>
<dbReference type="PANTHER" id="PTHR19879:SF9">
    <property type="entry name" value="TRANSCRIPTION INITIATION FACTOR TFIID SUBUNIT 5"/>
    <property type="match status" value="1"/>
</dbReference>
<accession>D2R4H3</accession>
<dbReference type="eggNOG" id="COG2319">
    <property type="taxonomic scope" value="Bacteria"/>
</dbReference>
<dbReference type="PROSITE" id="PS00678">
    <property type="entry name" value="WD_REPEATS_1"/>
    <property type="match status" value="1"/>
</dbReference>
<proteinExistence type="predicted"/>
<feature type="repeat" description="WD" evidence="3">
    <location>
        <begin position="99"/>
        <end position="140"/>
    </location>
</feature>
<dbReference type="SMART" id="SM00320">
    <property type="entry name" value="WD40"/>
    <property type="match status" value="6"/>
</dbReference>
<dbReference type="AlphaFoldDB" id="D2R4H3"/>
<dbReference type="InterPro" id="IPR001680">
    <property type="entry name" value="WD40_rpt"/>
</dbReference>
<dbReference type="InterPro" id="IPR019775">
    <property type="entry name" value="WD40_repeat_CS"/>
</dbReference>
<dbReference type="InterPro" id="IPR015943">
    <property type="entry name" value="WD40/YVTN_repeat-like_dom_sf"/>
</dbReference>
<dbReference type="HOGENOM" id="CLU_798900_0_0_0"/>
<dbReference type="OrthoDB" id="230341at2"/>
<reference evidence="4 5" key="1">
    <citation type="journal article" date="2009" name="Stand. Genomic Sci.">
        <title>Complete genome sequence of Pirellula staleyi type strain (ATCC 27377).</title>
        <authorList>
            <person name="Clum A."/>
            <person name="Tindall B.J."/>
            <person name="Sikorski J."/>
            <person name="Ivanova N."/>
            <person name="Mavrommatis K."/>
            <person name="Lucas S."/>
            <person name="Glavina del Rio T."/>
            <person name="Nolan M."/>
            <person name="Chen F."/>
            <person name="Tice H."/>
            <person name="Pitluck S."/>
            <person name="Cheng J.F."/>
            <person name="Chertkov O."/>
            <person name="Brettin T."/>
            <person name="Han C."/>
            <person name="Detter J.C."/>
            <person name="Kuske C."/>
            <person name="Bruce D."/>
            <person name="Goodwin L."/>
            <person name="Ovchinikova G."/>
            <person name="Pati A."/>
            <person name="Mikhailova N."/>
            <person name="Chen A."/>
            <person name="Palaniappan K."/>
            <person name="Land M."/>
            <person name="Hauser L."/>
            <person name="Chang Y.J."/>
            <person name="Jeffries C.D."/>
            <person name="Chain P."/>
            <person name="Rohde M."/>
            <person name="Goker M."/>
            <person name="Bristow J."/>
            <person name="Eisen J.A."/>
            <person name="Markowitz V."/>
            <person name="Hugenholtz P."/>
            <person name="Kyrpides N.C."/>
            <person name="Klenk H.P."/>
            <person name="Lapidus A."/>
        </authorList>
    </citation>
    <scope>NUCLEOTIDE SEQUENCE [LARGE SCALE GENOMIC DNA]</scope>
    <source>
        <strain evidence="5">ATCC 27377 / DSM 6068 / ICPB 4128</strain>
    </source>
</reference>